<dbReference type="AlphaFoldDB" id="A0A7G5FDA1"/>
<keyword evidence="1" id="KW-0732">Signal</keyword>
<dbReference type="Proteomes" id="UP000515570">
    <property type="component" value="Chromosome"/>
</dbReference>
<feature type="chain" id="PRO_5028995412" evidence="1">
    <location>
        <begin position="24"/>
        <end position="99"/>
    </location>
</feature>
<gene>
    <name evidence="2" type="ORF">HW450_09515</name>
</gene>
<evidence type="ECO:0000313" key="2">
    <source>
        <dbReference type="EMBL" id="QMV84592.1"/>
    </source>
</evidence>
<reference evidence="2 3" key="1">
    <citation type="submission" date="2020-07" db="EMBL/GenBank/DDBJ databases">
        <title>non toxigenic Corynebacterium sp. nov from a clinical source.</title>
        <authorList>
            <person name="Bernier A.-M."/>
            <person name="Bernard K."/>
        </authorList>
    </citation>
    <scope>NUCLEOTIDE SEQUENCE [LARGE SCALE GENOMIC DNA]</scope>
    <source>
        <strain evidence="3">NML 93-0612</strain>
    </source>
</reference>
<organism evidence="2 3">
    <name type="scientific">Corynebacterium hindlerae</name>
    <dbReference type="NCBI Taxonomy" id="699041"/>
    <lineage>
        <taxon>Bacteria</taxon>
        <taxon>Bacillati</taxon>
        <taxon>Actinomycetota</taxon>
        <taxon>Actinomycetes</taxon>
        <taxon>Mycobacteriales</taxon>
        <taxon>Corynebacteriaceae</taxon>
        <taxon>Corynebacterium</taxon>
    </lineage>
</organism>
<evidence type="ECO:0000256" key="1">
    <source>
        <dbReference type="SAM" id="SignalP"/>
    </source>
</evidence>
<evidence type="ECO:0000313" key="3">
    <source>
        <dbReference type="Proteomes" id="UP000515570"/>
    </source>
</evidence>
<feature type="signal peptide" evidence="1">
    <location>
        <begin position="1"/>
        <end position="23"/>
    </location>
</feature>
<accession>A0A7G5FDA1</accession>
<protein>
    <submittedName>
        <fullName evidence="2">Uncharacterized protein</fullName>
    </submittedName>
</protein>
<name>A0A7G5FDA1_9CORY</name>
<sequence>MKKMIAVISAVVASGAMMPAASANPVEMSLEPIIKVDSPEHSYWAAVAVDSWDMPVSPVPELHKCAKFVGGSTADPGLRFFASNVCLKLNPNSVPALNW</sequence>
<dbReference type="RefSeq" id="WP_182385400.1">
    <property type="nucleotide sequence ID" value="NZ_CP059833.1"/>
</dbReference>
<keyword evidence="3" id="KW-1185">Reference proteome</keyword>
<dbReference type="EMBL" id="CP059833">
    <property type="protein sequence ID" value="QMV84592.1"/>
    <property type="molecule type" value="Genomic_DNA"/>
</dbReference>
<proteinExistence type="predicted"/>